<dbReference type="InterPro" id="IPR043502">
    <property type="entry name" value="DNA/RNA_pol_sf"/>
</dbReference>
<feature type="domain" description="Reverse transcriptase" evidence="1">
    <location>
        <begin position="438"/>
        <end position="506"/>
    </location>
</feature>
<organism evidence="3 5">
    <name type="scientific">Cucumis melo var. makuwa</name>
    <name type="common">Oriental melon</name>
    <dbReference type="NCBI Taxonomy" id="1194695"/>
    <lineage>
        <taxon>Eukaryota</taxon>
        <taxon>Viridiplantae</taxon>
        <taxon>Streptophyta</taxon>
        <taxon>Embryophyta</taxon>
        <taxon>Tracheophyta</taxon>
        <taxon>Spermatophyta</taxon>
        <taxon>Magnoliopsida</taxon>
        <taxon>eudicotyledons</taxon>
        <taxon>Gunneridae</taxon>
        <taxon>Pentapetalae</taxon>
        <taxon>rosids</taxon>
        <taxon>fabids</taxon>
        <taxon>Cucurbitales</taxon>
        <taxon>Cucurbitaceae</taxon>
        <taxon>Benincaseae</taxon>
        <taxon>Cucumis</taxon>
    </lineage>
</organism>
<dbReference type="Proteomes" id="UP000321947">
    <property type="component" value="Unassembled WGS sequence"/>
</dbReference>
<dbReference type="Proteomes" id="UP000321393">
    <property type="component" value="Unassembled WGS sequence"/>
</dbReference>
<dbReference type="Pfam" id="PF00078">
    <property type="entry name" value="RVT_1"/>
    <property type="match status" value="1"/>
</dbReference>
<dbReference type="InterPro" id="IPR032567">
    <property type="entry name" value="RTL1-rel"/>
</dbReference>
<comment type="caution">
    <text evidence="3">The sequence shown here is derived from an EMBL/GenBank/DDBJ whole genome shotgun (WGS) entry which is preliminary data.</text>
</comment>
<dbReference type="EMBL" id="SSTE01020187">
    <property type="protein sequence ID" value="KAA0035189.1"/>
    <property type="molecule type" value="Genomic_DNA"/>
</dbReference>
<evidence type="ECO:0000313" key="5">
    <source>
        <dbReference type="Proteomes" id="UP000321947"/>
    </source>
</evidence>
<dbReference type="CDD" id="cd01647">
    <property type="entry name" value="RT_LTR"/>
    <property type="match status" value="1"/>
</dbReference>
<reference evidence="4 5" key="1">
    <citation type="submission" date="2019-08" db="EMBL/GenBank/DDBJ databases">
        <title>Draft genome sequences of two oriental melons (Cucumis melo L. var makuwa).</title>
        <authorList>
            <person name="Kwon S.-Y."/>
        </authorList>
    </citation>
    <scope>NUCLEOTIDE SEQUENCE [LARGE SCALE GENOMIC DNA]</scope>
    <source>
        <strain evidence="5">cv. Chang Bougi</strain>
        <strain evidence="4">cv. SW 3</strain>
        <tissue evidence="3">Leaf</tissue>
    </source>
</reference>
<dbReference type="Pfam" id="PF08284">
    <property type="entry name" value="RVP_2"/>
    <property type="match status" value="1"/>
</dbReference>
<dbReference type="SUPFAM" id="SSF56672">
    <property type="entry name" value="DNA/RNA polymerases"/>
    <property type="match status" value="1"/>
</dbReference>
<name>A0A5D3DDZ6_CUCMM</name>
<accession>A0A5D3DDZ6</accession>
<sequence>MDNPTKAQMWLTSIETIFRYMKCPEDQKVQCAVFFLEDRGIAWWETAERMLGGDVSKITWERFKKNFYAKFFSANVKHAKLQKTEKFVRGFRLDLQGIVRDLRPVTHADALRIALDLSLHERANSSKAVSGGLALRQKRKVESQPDVIPQRTLRSGGVFQRHQRELAAAGRTLRELSFCTTCGRVHGGRCLAGNGVCFRCRQSEHTADACPRKPFETTPHQPSAFQHGRVFSTTHQEAERAGTVVTSTLPILGHYAFVLFDFGSSHSFISSVFVQHVGSKVEPLGSVLSVSTLSGETVLVRKSSLTLPLGLVSNSGGAGIVCIPKVISTMKASKLLSQGTWGILASVVDTRESEVSLSSEPVVREYPDVFPDELPGLPPSREIDFAIELEPGTAPISRAPYRMAPAELKELKVQLQELLDKGFIRPSVSPRGAPVLFVKKKDGSMRLCIDYKELNKVTVKNRYSLPRIDDLFDQLQGATIFSKIDLRSGYHQLRIRDSDIPKTAFHSR</sequence>
<dbReference type="InterPro" id="IPR000477">
    <property type="entry name" value="RT_dom"/>
</dbReference>
<proteinExistence type="predicted"/>
<protein>
    <submittedName>
        <fullName evidence="3">Transposon Ty3-G Gag-Pol polyprotein</fullName>
    </submittedName>
</protein>
<dbReference type="PANTHER" id="PTHR15503:SF45">
    <property type="entry name" value="RNA-DIRECTED DNA POLYMERASE HOMOLOG"/>
    <property type="match status" value="1"/>
</dbReference>
<dbReference type="EMBL" id="SSTD01005533">
    <property type="protein sequence ID" value="TYK21802.1"/>
    <property type="molecule type" value="Genomic_DNA"/>
</dbReference>
<dbReference type="OrthoDB" id="415724at2759"/>
<evidence type="ECO:0000313" key="3">
    <source>
        <dbReference type="EMBL" id="TYK21802.1"/>
    </source>
</evidence>
<dbReference type="CDD" id="cd00303">
    <property type="entry name" value="retropepsin_like"/>
    <property type="match status" value="1"/>
</dbReference>
<dbReference type="Gene3D" id="3.10.10.10">
    <property type="entry name" value="HIV Type 1 Reverse Transcriptase, subunit A, domain 1"/>
    <property type="match status" value="1"/>
</dbReference>
<evidence type="ECO:0000313" key="2">
    <source>
        <dbReference type="EMBL" id="KAA0035189.1"/>
    </source>
</evidence>
<gene>
    <name evidence="3" type="ORF">E5676_scaffold991G00080</name>
    <name evidence="2" type="ORF">E6C27_scaffold346G00070</name>
</gene>
<evidence type="ECO:0000313" key="4">
    <source>
        <dbReference type="Proteomes" id="UP000321393"/>
    </source>
</evidence>
<dbReference type="Gene3D" id="3.30.70.270">
    <property type="match status" value="1"/>
</dbReference>
<dbReference type="PANTHER" id="PTHR15503">
    <property type="entry name" value="LDOC1 RELATED"/>
    <property type="match status" value="1"/>
</dbReference>
<evidence type="ECO:0000259" key="1">
    <source>
        <dbReference type="Pfam" id="PF00078"/>
    </source>
</evidence>
<dbReference type="InterPro" id="IPR043128">
    <property type="entry name" value="Rev_trsase/Diguanyl_cyclase"/>
</dbReference>
<dbReference type="AlphaFoldDB" id="A0A5D3DDZ6"/>